<organism evidence="2 3">
    <name type="scientific">Longivirga aurantiaca</name>
    <dbReference type="NCBI Taxonomy" id="1837743"/>
    <lineage>
        <taxon>Bacteria</taxon>
        <taxon>Bacillati</taxon>
        <taxon>Actinomycetota</taxon>
        <taxon>Actinomycetes</taxon>
        <taxon>Sporichthyales</taxon>
        <taxon>Sporichthyaceae</taxon>
        <taxon>Longivirga</taxon>
    </lineage>
</organism>
<dbReference type="SUPFAM" id="SSF54285">
    <property type="entry name" value="MoaD/ThiS"/>
    <property type="match status" value="1"/>
</dbReference>
<feature type="region of interest" description="Disordered" evidence="1">
    <location>
        <begin position="81"/>
        <end position="100"/>
    </location>
</feature>
<sequence length="100" mass="9989">MSVTVRYWAAAKAAAGVADEQLDSGGTLASLLDGVRAAHGTELATVLARCSYLVDEVSPGRTPHAEVVVADGSVVDVLPPFAGGSGATEQTETPAALVAP</sequence>
<protein>
    <submittedName>
        <fullName evidence="2">MoaD/ThiS family protein</fullName>
    </submittedName>
</protein>
<name>A0ABW1SWW0_9ACTN</name>
<dbReference type="Gene3D" id="3.10.20.30">
    <property type="match status" value="1"/>
</dbReference>
<dbReference type="InterPro" id="IPR016155">
    <property type="entry name" value="Mopterin_synth/thiamin_S_b"/>
</dbReference>
<accession>A0ABW1SWW0</accession>
<evidence type="ECO:0000313" key="2">
    <source>
        <dbReference type="EMBL" id="MFC6236524.1"/>
    </source>
</evidence>
<dbReference type="InterPro" id="IPR012675">
    <property type="entry name" value="Beta-grasp_dom_sf"/>
</dbReference>
<reference evidence="3" key="1">
    <citation type="journal article" date="2019" name="Int. J. Syst. Evol. Microbiol.">
        <title>The Global Catalogue of Microorganisms (GCM) 10K type strain sequencing project: providing services to taxonomists for standard genome sequencing and annotation.</title>
        <authorList>
            <consortium name="The Broad Institute Genomics Platform"/>
            <consortium name="The Broad Institute Genome Sequencing Center for Infectious Disease"/>
            <person name="Wu L."/>
            <person name="Ma J."/>
        </authorList>
    </citation>
    <scope>NUCLEOTIDE SEQUENCE [LARGE SCALE GENOMIC DNA]</scope>
    <source>
        <strain evidence="3">CGMCC 4.7317</strain>
    </source>
</reference>
<dbReference type="InterPro" id="IPR003749">
    <property type="entry name" value="ThiS/MoaD-like"/>
</dbReference>
<dbReference type="Proteomes" id="UP001596138">
    <property type="component" value="Unassembled WGS sequence"/>
</dbReference>
<proteinExistence type="predicted"/>
<keyword evidence="3" id="KW-1185">Reference proteome</keyword>
<evidence type="ECO:0000256" key="1">
    <source>
        <dbReference type="SAM" id="MobiDB-lite"/>
    </source>
</evidence>
<dbReference type="EMBL" id="JBHSTI010000002">
    <property type="protein sequence ID" value="MFC6236524.1"/>
    <property type="molecule type" value="Genomic_DNA"/>
</dbReference>
<evidence type="ECO:0000313" key="3">
    <source>
        <dbReference type="Proteomes" id="UP001596138"/>
    </source>
</evidence>
<dbReference type="RefSeq" id="WP_386763567.1">
    <property type="nucleotide sequence ID" value="NZ_JBHSTI010000002.1"/>
</dbReference>
<comment type="caution">
    <text evidence="2">The sequence shown here is derived from an EMBL/GenBank/DDBJ whole genome shotgun (WGS) entry which is preliminary data.</text>
</comment>
<dbReference type="Pfam" id="PF02597">
    <property type="entry name" value="ThiS"/>
    <property type="match status" value="1"/>
</dbReference>
<gene>
    <name evidence="2" type="ORF">ACFQGU_01440</name>
</gene>